<dbReference type="PROSITE" id="PS51620">
    <property type="entry name" value="SAM_TRM61"/>
    <property type="match status" value="1"/>
</dbReference>
<name>A0A3A2ZG18_9EURO</name>
<organism evidence="5 6">
    <name type="scientific">Aspergillus sclerotialis</name>
    <dbReference type="NCBI Taxonomy" id="2070753"/>
    <lineage>
        <taxon>Eukaryota</taxon>
        <taxon>Fungi</taxon>
        <taxon>Dikarya</taxon>
        <taxon>Ascomycota</taxon>
        <taxon>Pezizomycotina</taxon>
        <taxon>Eurotiomycetes</taxon>
        <taxon>Eurotiomycetidae</taxon>
        <taxon>Eurotiales</taxon>
        <taxon>Aspergillaceae</taxon>
        <taxon>Aspergillus</taxon>
        <taxon>Aspergillus subgen. Polypaecilum</taxon>
    </lineage>
</organism>
<evidence type="ECO:0000256" key="3">
    <source>
        <dbReference type="ARBA" id="ARBA00033309"/>
    </source>
</evidence>
<dbReference type="InterPro" id="IPR029063">
    <property type="entry name" value="SAM-dependent_MTases_sf"/>
</dbReference>
<dbReference type="Gene3D" id="3.10.330.20">
    <property type="match status" value="1"/>
</dbReference>
<gene>
    <name evidence="5" type="ORF">PHISCL_07350</name>
</gene>
<dbReference type="GO" id="GO:0030488">
    <property type="term" value="P:tRNA methylation"/>
    <property type="evidence" value="ECO:0007669"/>
    <property type="project" value="InterPro"/>
</dbReference>
<evidence type="ECO:0000313" key="5">
    <source>
        <dbReference type="EMBL" id="RJE20307.1"/>
    </source>
</evidence>
<feature type="region of interest" description="Disordered" evidence="4">
    <location>
        <begin position="365"/>
        <end position="403"/>
    </location>
</feature>
<keyword evidence="5" id="KW-0489">Methyltransferase</keyword>
<sequence>MARLLQSLRRVLGLTKPPAPKFSKSIDTDFSVFREGDRVILLGKTPQLTKPLKSGFKTDTRHGALEHDNIIGRRVRDFVKTNKGSGYRITLPTLEEYVTLTPRLVTPIYSADANLIVSLLDLHVGPPSDTAEHPPLEILESGTGHGSLTLHLARAIQAANSMPPPLPNRSQVKYLEGRPIRPGTDTEEKAREKEASADGANDSDVVQQQWDSWRARRSAIIHTVDISPKYSTLAEKNVQGFRRGIYAGNVDFYVGHIENWVAEQKKRRGSGGLLSLGAGKPDSFLSCAILDMPSAHMNIPLVTPLLKTNGILVVFMPSITQIGDCVTLIHQQRLPFVLDRVIELGMGLSSGRLWDVRVAAKKSRADPSSWTESSESDEPTPQRDEESAEAKDNEGTLAPERASKGSEDVLICRPKVGMRLVGGGFVGIWRRIDDF</sequence>
<dbReference type="Pfam" id="PF14801">
    <property type="entry name" value="TrmI-like_N"/>
    <property type="match status" value="1"/>
</dbReference>
<dbReference type="STRING" id="2070753.A0A3A2ZG18"/>
<dbReference type="EC" id="2.1.1.220" evidence="1"/>
<dbReference type="OrthoDB" id="5585464at2759"/>
<evidence type="ECO:0000313" key="6">
    <source>
        <dbReference type="Proteomes" id="UP000266188"/>
    </source>
</evidence>
<dbReference type="GO" id="GO:0031515">
    <property type="term" value="C:tRNA (m1A) methyltransferase complex"/>
    <property type="evidence" value="ECO:0007669"/>
    <property type="project" value="InterPro"/>
</dbReference>
<dbReference type="AlphaFoldDB" id="A0A3A2ZG18"/>
<dbReference type="GO" id="GO:0160107">
    <property type="term" value="F:tRNA (adenine(58)-N1)-methyltransferase activity"/>
    <property type="evidence" value="ECO:0007669"/>
    <property type="project" value="UniProtKB-EC"/>
</dbReference>
<protein>
    <recommendedName>
        <fullName evidence="2">tRNA (adenine(58)-N(1))-methyltransferase catalytic subunit TRM61</fullName>
        <ecNumber evidence="1">2.1.1.220</ecNumber>
    </recommendedName>
    <alternativeName>
        <fullName evidence="3">tRNA(m1A58)-methyltransferase subunit TRM61</fullName>
    </alternativeName>
</protein>
<keyword evidence="5" id="KW-0808">Transferase</keyword>
<dbReference type="InterPro" id="IPR014816">
    <property type="entry name" value="tRNA_MeTrfase_Gcd14"/>
</dbReference>
<feature type="compositionally biased region" description="Basic and acidic residues" evidence="4">
    <location>
        <begin position="175"/>
        <end position="196"/>
    </location>
</feature>
<dbReference type="PANTHER" id="PTHR12133">
    <property type="entry name" value="TRNA (ADENINE(58)-N(1))-METHYLTRANSFERASE"/>
    <property type="match status" value="1"/>
</dbReference>
<keyword evidence="6" id="KW-1185">Reference proteome</keyword>
<feature type="compositionally biased region" description="Basic and acidic residues" evidence="4">
    <location>
        <begin position="380"/>
        <end position="394"/>
    </location>
</feature>
<dbReference type="Gene3D" id="3.40.50.150">
    <property type="entry name" value="Vaccinia Virus protein VP39"/>
    <property type="match status" value="1"/>
</dbReference>
<dbReference type="PANTHER" id="PTHR12133:SF1">
    <property type="entry name" value="TRNA (ADENINE(58)-N(1))-METHYLTRANSFERASE, MITOCHONDRIAL"/>
    <property type="match status" value="1"/>
</dbReference>
<reference evidence="6" key="1">
    <citation type="submission" date="2017-02" db="EMBL/GenBank/DDBJ databases">
        <authorList>
            <person name="Tafer H."/>
            <person name="Lopandic K."/>
        </authorList>
    </citation>
    <scope>NUCLEOTIDE SEQUENCE [LARGE SCALE GENOMIC DNA]</scope>
    <source>
        <strain evidence="6">CBS 366.77</strain>
    </source>
</reference>
<evidence type="ECO:0000256" key="1">
    <source>
        <dbReference type="ARBA" id="ARBA00012796"/>
    </source>
</evidence>
<dbReference type="GO" id="GO:0005739">
    <property type="term" value="C:mitochondrion"/>
    <property type="evidence" value="ECO:0007669"/>
    <property type="project" value="TreeGrafter"/>
</dbReference>
<proteinExistence type="predicted"/>
<dbReference type="EMBL" id="MVGC01000319">
    <property type="protein sequence ID" value="RJE20307.1"/>
    <property type="molecule type" value="Genomic_DNA"/>
</dbReference>
<evidence type="ECO:0000256" key="2">
    <source>
        <dbReference type="ARBA" id="ARBA00015963"/>
    </source>
</evidence>
<feature type="region of interest" description="Disordered" evidence="4">
    <location>
        <begin position="160"/>
        <end position="205"/>
    </location>
</feature>
<accession>A0A3A2ZG18</accession>
<comment type="caution">
    <text evidence="5">The sequence shown here is derived from an EMBL/GenBank/DDBJ whole genome shotgun (WGS) entry which is preliminary data.</text>
</comment>
<dbReference type="Proteomes" id="UP000266188">
    <property type="component" value="Unassembled WGS sequence"/>
</dbReference>
<dbReference type="SUPFAM" id="SSF53335">
    <property type="entry name" value="S-adenosyl-L-methionine-dependent methyltransferases"/>
    <property type="match status" value="1"/>
</dbReference>
<evidence type="ECO:0000256" key="4">
    <source>
        <dbReference type="SAM" id="MobiDB-lite"/>
    </source>
</evidence>